<comment type="caution">
    <text evidence="2">The sequence shown here is derived from an EMBL/GenBank/DDBJ whole genome shotgun (WGS) entry which is preliminary data.</text>
</comment>
<evidence type="ECO:0000313" key="2">
    <source>
        <dbReference type="EMBL" id="KAK3364275.1"/>
    </source>
</evidence>
<evidence type="ECO:0000313" key="3">
    <source>
        <dbReference type="Proteomes" id="UP001275084"/>
    </source>
</evidence>
<dbReference type="PANTHER" id="PTHR24148">
    <property type="entry name" value="ANKYRIN REPEAT DOMAIN-CONTAINING PROTEIN 39 HOMOLOG-RELATED"/>
    <property type="match status" value="1"/>
</dbReference>
<dbReference type="Gene3D" id="1.25.40.20">
    <property type="entry name" value="Ankyrin repeat-containing domain"/>
    <property type="match status" value="1"/>
</dbReference>
<dbReference type="EMBL" id="JAUIQD010000001">
    <property type="protein sequence ID" value="KAK3364275.1"/>
    <property type="molecule type" value="Genomic_DNA"/>
</dbReference>
<name>A0AAJ0MKX8_9PEZI</name>
<evidence type="ECO:0000259" key="1">
    <source>
        <dbReference type="Pfam" id="PF06985"/>
    </source>
</evidence>
<dbReference type="InterPro" id="IPR036770">
    <property type="entry name" value="Ankyrin_rpt-contain_sf"/>
</dbReference>
<dbReference type="Proteomes" id="UP001275084">
    <property type="component" value="Unassembled WGS sequence"/>
</dbReference>
<dbReference type="InterPro" id="IPR002110">
    <property type="entry name" value="Ankyrin_rpt"/>
</dbReference>
<sequence length="713" mass="80812">MRHIRRRARYLRYAIMSPSQDMVNAAMPCGVEAAGDQAINILQSPAPDTCARTGSLQIWYRGAPLLQPGQIRLLRLMPHEWEDAGIECQLINYQLRDSSEGANLYEALSYVWGDKSTRRSISINKCDVQVTANLYAALLHLRDRVFERVLWVDAICINQQDADEKGRQVNSMANIYAKAGRVLVWLGEAAEDSDQAIEDIRAAGSQERYEPLPDKKRQDAIFSLLRRTWFERVWVLQEVAAARQVLIKCGSAEMDGYAFCLGLSALKLPYELCLGLQSIIYTATYLIRGTLFRPRRGASQSGPFFLQIRPLGELVEMYHTRKATEHHDKVYALLGMASDGNADKKLLADYNISWKELFRRLIHSILPEQHHSVATWSDREVAIIRGKGYLLGEISLVEKDSTWEDKQKVHITWRNEPSGHGVRHEKTSPRLIQSGAKAIQAGDLVCLLQDAAKPTILRLLDDHMTIIRIAVHFDGEEFDGNGTRPKTSLLDVPLVWDWENRPEAREYDKLFVSSQVPEPSELDEHLEKTARLESIRLVFQTTMRYDALAENLRTTTEVFERAFKTLDKLAVPWFIHRDKPKQGHVSKILAMVDQFIRHIGRWETICIAAIGGHKSVIKLLLDTGMVDLDDQKYLSVLFWLAIQHKHEEASKLLLSAGGANWNMEITDEQTTLFQAAKNGNGTVTKLLLDSGKVDPDAKNMDGWRPLQLAAESG</sequence>
<dbReference type="SUPFAM" id="SSF48403">
    <property type="entry name" value="Ankyrin repeat"/>
    <property type="match status" value="1"/>
</dbReference>
<feature type="non-terminal residue" evidence="2">
    <location>
        <position position="713"/>
    </location>
</feature>
<keyword evidence="3" id="KW-1185">Reference proteome</keyword>
<dbReference type="PANTHER" id="PTHR24148:SF78">
    <property type="entry name" value="HETEROKARYON INCOMPATIBILITY DOMAIN-CONTAINING PROTEIN"/>
    <property type="match status" value="1"/>
</dbReference>
<reference evidence="2" key="2">
    <citation type="submission" date="2023-06" db="EMBL/GenBank/DDBJ databases">
        <authorList>
            <consortium name="Lawrence Berkeley National Laboratory"/>
            <person name="Haridas S."/>
            <person name="Hensen N."/>
            <person name="Bonometti L."/>
            <person name="Westerberg I."/>
            <person name="Brannstrom I.O."/>
            <person name="Guillou S."/>
            <person name="Cros-Aarteil S."/>
            <person name="Calhoun S."/>
            <person name="Kuo A."/>
            <person name="Mondo S."/>
            <person name="Pangilinan J."/>
            <person name="Riley R."/>
            <person name="Labutti K."/>
            <person name="Andreopoulos B."/>
            <person name="Lipzen A."/>
            <person name="Chen C."/>
            <person name="Yanf M."/>
            <person name="Daum C."/>
            <person name="Ng V."/>
            <person name="Clum A."/>
            <person name="Steindorff A."/>
            <person name="Ohm R."/>
            <person name="Martin F."/>
            <person name="Silar P."/>
            <person name="Natvig D."/>
            <person name="Lalanne C."/>
            <person name="Gautier V."/>
            <person name="Ament-Velasquez S.L."/>
            <person name="Kruys A."/>
            <person name="Hutchinson M.I."/>
            <person name="Powell A.J."/>
            <person name="Barry K."/>
            <person name="Miller A.N."/>
            <person name="Grigoriev I.V."/>
            <person name="Debuchy R."/>
            <person name="Gladieux P."/>
            <person name="Thoren M.H."/>
            <person name="Johannesson H."/>
        </authorList>
    </citation>
    <scope>NUCLEOTIDE SEQUENCE</scope>
    <source>
        <strain evidence="2">CBS 955.72</strain>
    </source>
</reference>
<reference evidence="2" key="1">
    <citation type="journal article" date="2023" name="Mol. Phylogenet. Evol.">
        <title>Genome-scale phylogeny and comparative genomics of the fungal order Sordariales.</title>
        <authorList>
            <person name="Hensen N."/>
            <person name="Bonometti L."/>
            <person name="Westerberg I."/>
            <person name="Brannstrom I.O."/>
            <person name="Guillou S."/>
            <person name="Cros-Aarteil S."/>
            <person name="Calhoun S."/>
            <person name="Haridas S."/>
            <person name="Kuo A."/>
            <person name="Mondo S."/>
            <person name="Pangilinan J."/>
            <person name="Riley R."/>
            <person name="LaButti K."/>
            <person name="Andreopoulos B."/>
            <person name="Lipzen A."/>
            <person name="Chen C."/>
            <person name="Yan M."/>
            <person name="Daum C."/>
            <person name="Ng V."/>
            <person name="Clum A."/>
            <person name="Steindorff A."/>
            <person name="Ohm R.A."/>
            <person name="Martin F."/>
            <person name="Silar P."/>
            <person name="Natvig D.O."/>
            <person name="Lalanne C."/>
            <person name="Gautier V."/>
            <person name="Ament-Velasquez S.L."/>
            <person name="Kruys A."/>
            <person name="Hutchinson M.I."/>
            <person name="Powell A.J."/>
            <person name="Barry K."/>
            <person name="Miller A.N."/>
            <person name="Grigoriev I.V."/>
            <person name="Debuchy R."/>
            <person name="Gladieux P."/>
            <person name="Hiltunen Thoren M."/>
            <person name="Johannesson H."/>
        </authorList>
    </citation>
    <scope>NUCLEOTIDE SEQUENCE</scope>
    <source>
        <strain evidence="2">CBS 955.72</strain>
    </source>
</reference>
<accession>A0AAJ0MKX8</accession>
<dbReference type="SMART" id="SM00248">
    <property type="entry name" value="ANK"/>
    <property type="match status" value="3"/>
</dbReference>
<protein>
    <submittedName>
        <fullName evidence="2">HET-domain-containing protein</fullName>
    </submittedName>
</protein>
<feature type="domain" description="Heterokaryon incompatibility" evidence="1">
    <location>
        <begin position="105"/>
        <end position="238"/>
    </location>
</feature>
<dbReference type="Pfam" id="PF12796">
    <property type="entry name" value="Ank_2"/>
    <property type="match status" value="1"/>
</dbReference>
<proteinExistence type="predicted"/>
<gene>
    <name evidence="2" type="ORF">B0T25DRAFT_598195</name>
</gene>
<dbReference type="AlphaFoldDB" id="A0AAJ0MKX8"/>
<dbReference type="InterPro" id="IPR052895">
    <property type="entry name" value="HetReg/Transcr_Mod"/>
</dbReference>
<organism evidence="2 3">
    <name type="scientific">Lasiosphaeria hispida</name>
    <dbReference type="NCBI Taxonomy" id="260671"/>
    <lineage>
        <taxon>Eukaryota</taxon>
        <taxon>Fungi</taxon>
        <taxon>Dikarya</taxon>
        <taxon>Ascomycota</taxon>
        <taxon>Pezizomycotina</taxon>
        <taxon>Sordariomycetes</taxon>
        <taxon>Sordariomycetidae</taxon>
        <taxon>Sordariales</taxon>
        <taxon>Lasiosphaeriaceae</taxon>
        <taxon>Lasiosphaeria</taxon>
    </lineage>
</organism>
<dbReference type="Pfam" id="PF06985">
    <property type="entry name" value="HET"/>
    <property type="match status" value="1"/>
</dbReference>
<dbReference type="InterPro" id="IPR010730">
    <property type="entry name" value="HET"/>
</dbReference>